<proteinExistence type="predicted"/>
<organism evidence="6 7">
    <name type="scientific">Pseudorhizobium pelagicum</name>
    <dbReference type="NCBI Taxonomy" id="1509405"/>
    <lineage>
        <taxon>Bacteria</taxon>
        <taxon>Pseudomonadati</taxon>
        <taxon>Pseudomonadota</taxon>
        <taxon>Alphaproteobacteria</taxon>
        <taxon>Hyphomicrobiales</taxon>
        <taxon>Rhizobiaceae</taxon>
        <taxon>Rhizobium/Agrobacterium group</taxon>
        <taxon>Pseudorhizobium</taxon>
    </lineage>
</organism>
<dbReference type="AlphaFoldDB" id="A0A922NYJ0"/>
<dbReference type="Proteomes" id="UP000052167">
    <property type="component" value="Unassembled WGS sequence"/>
</dbReference>
<keyword evidence="3 5" id="KW-1133">Transmembrane helix</keyword>
<evidence type="ECO:0000313" key="7">
    <source>
        <dbReference type="Proteomes" id="UP000052167"/>
    </source>
</evidence>
<comment type="caution">
    <text evidence="6">The sequence shown here is derived from an EMBL/GenBank/DDBJ whole genome shotgun (WGS) entry which is preliminary data.</text>
</comment>
<dbReference type="RefSeq" id="WP_037164219.1">
    <property type="nucleotide sequence ID" value="NZ_JOKI01000006.1"/>
</dbReference>
<accession>A0A922NYJ0</accession>
<keyword evidence="4 5" id="KW-0472">Membrane</keyword>
<evidence type="ECO:0000256" key="4">
    <source>
        <dbReference type="ARBA" id="ARBA00023136"/>
    </source>
</evidence>
<evidence type="ECO:0000256" key="3">
    <source>
        <dbReference type="ARBA" id="ARBA00022989"/>
    </source>
</evidence>
<evidence type="ECO:0000256" key="5">
    <source>
        <dbReference type="SAM" id="Phobius"/>
    </source>
</evidence>
<name>A0A922NYJ0_9HYPH</name>
<dbReference type="GO" id="GO:0016020">
    <property type="term" value="C:membrane"/>
    <property type="evidence" value="ECO:0007669"/>
    <property type="project" value="UniProtKB-SubCell"/>
</dbReference>
<dbReference type="Pfam" id="PF05101">
    <property type="entry name" value="VirB3"/>
    <property type="match status" value="1"/>
</dbReference>
<dbReference type="OrthoDB" id="7923381at2"/>
<evidence type="ECO:0000256" key="1">
    <source>
        <dbReference type="ARBA" id="ARBA00004370"/>
    </source>
</evidence>
<feature type="transmembrane region" description="Helical" evidence="5">
    <location>
        <begin position="49"/>
        <end position="68"/>
    </location>
</feature>
<gene>
    <name evidence="6" type="ORF">GV68_12330</name>
</gene>
<keyword evidence="2 5" id="KW-0812">Transmembrane</keyword>
<keyword evidence="7" id="KW-1185">Reference proteome</keyword>
<reference evidence="6 7" key="1">
    <citation type="submission" date="2014-06" db="EMBL/GenBank/DDBJ databases">
        <title>Rhizobium pelagicum/R2-400B4.</title>
        <authorList>
            <person name="Kimes N.E."/>
            <person name="Lopez-Perez M."/>
        </authorList>
    </citation>
    <scope>NUCLEOTIDE SEQUENCE [LARGE SCALE GENOMIC DNA]</scope>
    <source>
        <strain evidence="6 7">R2-400B4</strain>
    </source>
</reference>
<comment type="subcellular location">
    <subcellularLocation>
        <location evidence="1">Membrane</location>
    </subcellularLocation>
</comment>
<feature type="transmembrane region" description="Helical" evidence="5">
    <location>
        <begin position="21"/>
        <end position="43"/>
    </location>
</feature>
<dbReference type="EMBL" id="JOKJ01000023">
    <property type="protein sequence ID" value="KEQ04768.1"/>
    <property type="molecule type" value="Genomic_DNA"/>
</dbReference>
<evidence type="ECO:0000256" key="2">
    <source>
        <dbReference type="ARBA" id="ARBA00022692"/>
    </source>
</evidence>
<evidence type="ECO:0000313" key="6">
    <source>
        <dbReference type="EMBL" id="KEQ04768.1"/>
    </source>
</evidence>
<sequence length="99" mass="10929">MRELADDKPAMTPLVVGLTRAPTLWGVPYMAVVVVAGLTIIAWLATASLWALIATPVAYVTLFTLCSWDPRILDVLQVWARMTPPTPNRWFWGATSYGP</sequence>
<dbReference type="InterPro" id="IPR007792">
    <property type="entry name" value="T4SS_VirB3/TrbD/AvhB"/>
</dbReference>
<protein>
    <submittedName>
        <fullName evidence="6">Type IV secretory pathway, VirB3</fullName>
    </submittedName>
</protein>